<dbReference type="RefSeq" id="WP_421903150.1">
    <property type="nucleotide sequence ID" value="NZ_CACRUW010000016.1"/>
</dbReference>
<feature type="signal peptide" evidence="1">
    <location>
        <begin position="1"/>
        <end position="26"/>
    </location>
</feature>
<feature type="chain" id="PRO_5026810986" evidence="1">
    <location>
        <begin position="27"/>
        <end position="71"/>
    </location>
</feature>
<evidence type="ECO:0000313" key="2">
    <source>
        <dbReference type="EMBL" id="VYU46374.1"/>
    </source>
</evidence>
<name>A0A6N3F2V4_PARDI</name>
<keyword evidence="1" id="KW-0732">Signal</keyword>
<dbReference type="EMBL" id="CACRUW010000016">
    <property type="protein sequence ID" value="VYU46374.1"/>
    <property type="molecule type" value="Genomic_DNA"/>
</dbReference>
<accession>A0A6N3F2V4</accession>
<dbReference type="AlphaFoldDB" id="A0A6N3F2V4"/>
<reference evidence="2" key="1">
    <citation type="submission" date="2019-11" db="EMBL/GenBank/DDBJ databases">
        <authorList>
            <person name="Feng L."/>
        </authorList>
    </citation>
    <scope>NUCLEOTIDE SEQUENCE</scope>
    <source>
        <strain evidence="2">PdistasonisLFYP31</strain>
    </source>
</reference>
<gene>
    <name evidence="2" type="ORF">PDLFYP31_02706</name>
</gene>
<evidence type="ECO:0000256" key="1">
    <source>
        <dbReference type="SAM" id="SignalP"/>
    </source>
</evidence>
<sequence>MRKIKQTVRTILLCGFLFAYTDATFAQITLSVKQQPVREVIKEIERISDYRFFYNEKLDSDGETGYGKRKR</sequence>
<proteinExistence type="predicted"/>
<protein>
    <submittedName>
        <fullName evidence="2">Uncharacterized protein</fullName>
    </submittedName>
</protein>
<organism evidence="2">
    <name type="scientific">Parabacteroides distasonis</name>
    <dbReference type="NCBI Taxonomy" id="823"/>
    <lineage>
        <taxon>Bacteria</taxon>
        <taxon>Pseudomonadati</taxon>
        <taxon>Bacteroidota</taxon>
        <taxon>Bacteroidia</taxon>
        <taxon>Bacteroidales</taxon>
        <taxon>Tannerellaceae</taxon>
        <taxon>Parabacteroides</taxon>
    </lineage>
</organism>